<name>A0A822YTM2_NELNU</name>
<dbReference type="Pfam" id="PF07939">
    <property type="entry name" value="DUF1685"/>
    <property type="match status" value="1"/>
</dbReference>
<dbReference type="InterPro" id="IPR012881">
    <property type="entry name" value="DUF1685"/>
</dbReference>
<dbReference type="EMBL" id="DUZY01000004">
    <property type="protein sequence ID" value="DAD34126.1"/>
    <property type="molecule type" value="Genomic_DNA"/>
</dbReference>
<dbReference type="PANTHER" id="PTHR31865">
    <property type="entry name" value="OSJNBA0071G03.3 PROTEIN"/>
    <property type="match status" value="1"/>
</dbReference>
<proteinExistence type="predicted"/>
<organism evidence="1 2">
    <name type="scientific">Nelumbo nucifera</name>
    <name type="common">Sacred lotus</name>
    <dbReference type="NCBI Taxonomy" id="4432"/>
    <lineage>
        <taxon>Eukaryota</taxon>
        <taxon>Viridiplantae</taxon>
        <taxon>Streptophyta</taxon>
        <taxon>Embryophyta</taxon>
        <taxon>Tracheophyta</taxon>
        <taxon>Spermatophyta</taxon>
        <taxon>Magnoliopsida</taxon>
        <taxon>Proteales</taxon>
        <taxon>Nelumbonaceae</taxon>
        <taxon>Nelumbo</taxon>
    </lineage>
</organism>
<gene>
    <name evidence="1" type="ORF">HUJ06_004767</name>
</gene>
<dbReference type="AlphaFoldDB" id="A0A822YTM2"/>
<evidence type="ECO:0000313" key="1">
    <source>
        <dbReference type="EMBL" id="DAD34126.1"/>
    </source>
</evidence>
<protein>
    <submittedName>
        <fullName evidence="1">Uncharacterized protein</fullName>
    </submittedName>
</protein>
<dbReference type="PANTHER" id="PTHR31865:SF1">
    <property type="entry name" value="INSERTASE, PUTATIVE (DUF1685)-RELATED"/>
    <property type="match status" value="1"/>
</dbReference>
<accession>A0A822YTM2</accession>
<comment type="caution">
    <text evidence="1">The sequence shown here is derived from an EMBL/GenBank/DDBJ whole genome shotgun (WGS) entry which is preliminary data.</text>
</comment>
<reference evidence="1 2" key="1">
    <citation type="journal article" date="2020" name="Mol. Biol. Evol.">
        <title>Distinct Expression and Methylation Patterns for Genes with Different Fates following a Single Whole-Genome Duplication in Flowering Plants.</title>
        <authorList>
            <person name="Shi T."/>
            <person name="Rahmani R.S."/>
            <person name="Gugger P.F."/>
            <person name="Wang M."/>
            <person name="Li H."/>
            <person name="Zhang Y."/>
            <person name="Li Z."/>
            <person name="Wang Q."/>
            <person name="Van de Peer Y."/>
            <person name="Marchal K."/>
            <person name="Chen J."/>
        </authorList>
    </citation>
    <scope>NUCLEOTIDE SEQUENCE [LARGE SCALE GENOMIC DNA]</scope>
    <source>
        <tissue evidence="1">Leaf</tissue>
    </source>
</reference>
<keyword evidence="2" id="KW-1185">Reference proteome</keyword>
<dbReference type="Proteomes" id="UP000607653">
    <property type="component" value="Unassembled WGS sequence"/>
</dbReference>
<evidence type="ECO:0000313" key="2">
    <source>
        <dbReference type="Proteomes" id="UP000607653"/>
    </source>
</evidence>
<sequence>MSEIKPKVLCSSLYKHKQTLRTRTLSNSRPAICIELGFGFDLDSPHLDNRLSDTLPALALYYAVNKQYNHSVRDNPQLVKTRLRQWAQVFACSVRQSY</sequence>